<dbReference type="PANTHER" id="PTHR30151:SF0">
    <property type="entry name" value="ABC TRANSPORTER PERMEASE PROTEIN MJ0413-RELATED"/>
    <property type="match status" value="1"/>
</dbReference>
<evidence type="ECO:0000313" key="9">
    <source>
        <dbReference type="EMBL" id="PMQ19434.1"/>
    </source>
</evidence>
<name>A0A2N7RZW5_9MICC</name>
<gene>
    <name evidence="9" type="ORF">CIK84_12135</name>
</gene>
<keyword evidence="6 7" id="KW-0472">Membrane</keyword>
<dbReference type="GO" id="GO:0005886">
    <property type="term" value="C:plasma membrane"/>
    <property type="evidence" value="ECO:0007669"/>
    <property type="project" value="UniProtKB-SubCell"/>
</dbReference>
<feature type="transmembrane region" description="Helical" evidence="7">
    <location>
        <begin position="94"/>
        <end position="116"/>
    </location>
</feature>
<keyword evidence="5 7" id="KW-1133">Transmembrane helix</keyword>
<dbReference type="EMBL" id="PNQX01000002">
    <property type="protein sequence ID" value="PMQ19434.1"/>
    <property type="molecule type" value="Genomic_DNA"/>
</dbReference>
<dbReference type="CDD" id="cd06261">
    <property type="entry name" value="TM_PBP2"/>
    <property type="match status" value="1"/>
</dbReference>
<feature type="domain" description="ABC transmembrane type-1" evidence="8">
    <location>
        <begin position="56"/>
        <end position="240"/>
    </location>
</feature>
<dbReference type="Pfam" id="PF00528">
    <property type="entry name" value="BPD_transp_1"/>
    <property type="match status" value="1"/>
</dbReference>
<evidence type="ECO:0000256" key="6">
    <source>
        <dbReference type="ARBA" id="ARBA00023136"/>
    </source>
</evidence>
<evidence type="ECO:0000313" key="10">
    <source>
        <dbReference type="Proteomes" id="UP000235739"/>
    </source>
</evidence>
<accession>A0A2N7RZW5</accession>
<feature type="transmembrane region" description="Helical" evidence="7">
    <location>
        <begin position="218"/>
        <end position="239"/>
    </location>
</feature>
<dbReference type="PANTHER" id="PTHR30151">
    <property type="entry name" value="ALKANE SULFONATE ABC TRANSPORTER-RELATED, MEMBRANE SUBUNIT"/>
    <property type="match status" value="1"/>
</dbReference>
<dbReference type="Proteomes" id="UP000235739">
    <property type="component" value="Unassembled WGS sequence"/>
</dbReference>
<protein>
    <submittedName>
        <fullName evidence="9">Nitrate ABC transporter permease</fullName>
    </submittedName>
</protein>
<evidence type="ECO:0000256" key="5">
    <source>
        <dbReference type="ARBA" id="ARBA00022989"/>
    </source>
</evidence>
<evidence type="ECO:0000259" key="8">
    <source>
        <dbReference type="PROSITE" id="PS50928"/>
    </source>
</evidence>
<comment type="caution">
    <text evidence="9">The sequence shown here is derived from an EMBL/GenBank/DDBJ whole genome shotgun (WGS) entry which is preliminary data.</text>
</comment>
<dbReference type="GO" id="GO:0055085">
    <property type="term" value="P:transmembrane transport"/>
    <property type="evidence" value="ECO:0007669"/>
    <property type="project" value="InterPro"/>
</dbReference>
<evidence type="ECO:0000256" key="1">
    <source>
        <dbReference type="ARBA" id="ARBA00004651"/>
    </source>
</evidence>
<reference evidence="9 10" key="1">
    <citation type="journal article" date="2017" name="Elife">
        <title>Extensive horizontal gene transfer in cheese-associated bacteria.</title>
        <authorList>
            <person name="Bonham K.S."/>
            <person name="Wolfe B.E."/>
            <person name="Dutton R.J."/>
        </authorList>
    </citation>
    <scope>NUCLEOTIDE SEQUENCE [LARGE SCALE GENOMIC DNA]</scope>
    <source>
        <strain evidence="9 10">JB182</strain>
    </source>
</reference>
<dbReference type="AlphaFoldDB" id="A0A2N7RZW5"/>
<comment type="subcellular location">
    <subcellularLocation>
        <location evidence="1 7">Cell membrane</location>
        <topology evidence="1 7">Multi-pass membrane protein</topology>
    </subcellularLocation>
</comment>
<evidence type="ECO:0000256" key="2">
    <source>
        <dbReference type="ARBA" id="ARBA00022448"/>
    </source>
</evidence>
<dbReference type="Gene3D" id="1.10.3720.10">
    <property type="entry name" value="MetI-like"/>
    <property type="match status" value="1"/>
</dbReference>
<feature type="transmembrane region" description="Helical" evidence="7">
    <location>
        <begin position="185"/>
        <end position="206"/>
    </location>
</feature>
<evidence type="ECO:0000256" key="3">
    <source>
        <dbReference type="ARBA" id="ARBA00022475"/>
    </source>
</evidence>
<comment type="similarity">
    <text evidence="7">Belongs to the binding-protein-dependent transport system permease family.</text>
</comment>
<dbReference type="InterPro" id="IPR035906">
    <property type="entry name" value="MetI-like_sf"/>
</dbReference>
<keyword evidence="4 7" id="KW-0812">Transmembrane</keyword>
<dbReference type="InterPro" id="IPR000515">
    <property type="entry name" value="MetI-like"/>
</dbReference>
<sequence>MKLLKSISFILALPVLLILWWVAATLGGASFFVPTPADLAKTFIETWVGERMFTDVLPSVQRLVLGVLGAIVLGVLLGLLVGMNRTARAITEPVFEFFRALPPPVLIPVLMLLVGINDGMKIAVIISGAIWPVLLNTIEGVRAIDPVQNETSRSYGISGLARIRYQVLPSATPTIMAGIRQCLSIGLILMVISEMFASSSGLGFAIVQFQRSFAVPEMWSGIVVLGLIGVIMSFIFQWIERRVLRWYNGLKEVENAV</sequence>
<feature type="transmembrane region" description="Helical" evidence="7">
    <location>
        <begin position="63"/>
        <end position="82"/>
    </location>
</feature>
<evidence type="ECO:0000256" key="4">
    <source>
        <dbReference type="ARBA" id="ARBA00022692"/>
    </source>
</evidence>
<keyword evidence="3" id="KW-1003">Cell membrane</keyword>
<feature type="transmembrane region" description="Helical" evidence="7">
    <location>
        <begin position="122"/>
        <end position="144"/>
    </location>
</feature>
<proteinExistence type="inferred from homology"/>
<organism evidence="9 10">
    <name type="scientific">Glutamicibacter arilaitensis</name>
    <dbReference type="NCBI Taxonomy" id="256701"/>
    <lineage>
        <taxon>Bacteria</taxon>
        <taxon>Bacillati</taxon>
        <taxon>Actinomycetota</taxon>
        <taxon>Actinomycetes</taxon>
        <taxon>Micrococcales</taxon>
        <taxon>Micrococcaceae</taxon>
        <taxon>Glutamicibacter</taxon>
    </lineage>
</organism>
<dbReference type="SUPFAM" id="SSF161098">
    <property type="entry name" value="MetI-like"/>
    <property type="match status" value="1"/>
</dbReference>
<dbReference type="PROSITE" id="PS50928">
    <property type="entry name" value="ABC_TM1"/>
    <property type="match status" value="1"/>
</dbReference>
<keyword evidence="2 7" id="KW-0813">Transport</keyword>
<evidence type="ECO:0000256" key="7">
    <source>
        <dbReference type="RuleBase" id="RU363032"/>
    </source>
</evidence>